<dbReference type="RefSeq" id="WP_281752034.1">
    <property type="nucleotide sequence ID" value="NZ_BRVP01000003.1"/>
</dbReference>
<evidence type="ECO:0000256" key="1">
    <source>
        <dbReference type="SAM" id="Phobius"/>
    </source>
</evidence>
<feature type="transmembrane region" description="Helical" evidence="1">
    <location>
        <begin position="54"/>
        <end position="77"/>
    </location>
</feature>
<protein>
    <submittedName>
        <fullName evidence="2">Exosortase F system-associated protein</fullName>
    </submittedName>
</protein>
<feature type="transmembrane region" description="Helical" evidence="1">
    <location>
        <begin position="89"/>
        <end position="107"/>
    </location>
</feature>
<keyword evidence="1" id="KW-0812">Transmembrane</keyword>
<evidence type="ECO:0000313" key="2">
    <source>
        <dbReference type="EMBL" id="GLB51463.1"/>
    </source>
</evidence>
<gene>
    <name evidence="2" type="ORF">NBRC110019_05020</name>
</gene>
<keyword evidence="1" id="KW-0472">Membrane</keyword>
<accession>A0A9W6B684</accession>
<dbReference type="AlphaFoldDB" id="A0A9W6B684"/>
<feature type="transmembrane region" description="Helical" evidence="1">
    <location>
        <begin position="119"/>
        <end position="138"/>
    </location>
</feature>
<dbReference type="NCBIfam" id="TIGR04127">
    <property type="entry name" value="flavo_near_exo"/>
    <property type="match status" value="1"/>
</dbReference>
<organism evidence="2 3">
    <name type="scientific">Neptunitalea chrysea</name>
    <dbReference type="NCBI Taxonomy" id="1647581"/>
    <lineage>
        <taxon>Bacteria</taxon>
        <taxon>Pseudomonadati</taxon>
        <taxon>Bacteroidota</taxon>
        <taxon>Flavobacteriia</taxon>
        <taxon>Flavobacteriales</taxon>
        <taxon>Flavobacteriaceae</taxon>
        <taxon>Neptunitalea</taxon>
    </lineage>
</organism>
<keyword evidence="1" id="KW-1133">Transmembrane helix</keyword>
<name>A0A9W6B684_9FLAO</name>
<proteinExistence type="predicted"/>
<dbReference type="EMBL" id="BRVP01000003">
    <property type="protein sequence ID" value="GLB51463.1"/>
    <property type="molecule type" value="Genomic_DNA"/>
</dbReference>
<feature type="transmembrane region" description="Helical" evidence="1">
    <location>
        <begin position="7"/>
        <end position="24"/>
    </location>
</feature>
<dbReference type="InterPro" id="IPR026414">
    <property type="entry name" value="ExosoTase_F-assoc_memb"/>
</dbReference>
<reference evidence="2" key="1">
    <citation type="submission" date="2022-07" db="EMBL/GenBank/DDBJ databases">
        <title>Taxonomy of Novel Oxalotrophic and Methylotrophic Bacteria.</title>
        <authorList>
            <person name="Sahin N."/>
            <person name="Tani A."/>
        </authorList>
    </citation>
    <scope>NUCLEOTIDE SEQUENCE</scope>
    <source>
        <strain evidence="2">AM327</strain>
    </source>
</reference>
<dbReference type="Proteomes" id="UP001143545">
    <property type="component" value="Unassembled WGS sequence"/>
</dbReference>
<keyword evidence="3" id="KW-1185">Reference proteome</keyword>
<sequence>MRQSVRTYILVIILFLAFITIRAFQDTLFYDPFIAYFKSNFLSKEFPDFNTIKLIASLLFRYVLNAMISLAILYLLFRTKGIVKVSTGIFIVAFLVLCPIYFTLLYLNDVGEYMLLFYIRRFLIHPVFILILIPAFYYQKKKQKVV</sequence>
<comment type="caution">
    <text evidence="2">The sequence shown here is derived from an EMBL/GenBank/DDBJ whole genome shotgun (WGS) entry which is preliminary data.</text>
</comment>
<evidence type="ECO:0000313" key="3">
    <source>
        <dbReference type="Proteomes" id="UP001143545"/>
    </source>
</evidence>